<organism evidence="7 8">
    <name type="scientific">Phytophthora lilii</name>
    <dbReference type="NCBI Taxonomy" id="2077276"/>
    <lineage>
        <taxon>Eukaryota</taxon>
        <taxon>Sar</taxon>
        <taxon>Stramenopiles</taxon>
        <taxon>Oomycota</taxon>
        <taxon>Peronosporomycetes</taxon>
        <taxon>Peronosporales</taxon>
        <taxon>Peronosporaceae</taxon>
        <taxon>Phytophthora</taxon>
    </lineage>
</organism>
<gene>
    <name evidence="7" type="ORF">Plil01_000849900</name>
</gene>
<dbReference type="GO" id="GO:0005634">
    <property type="term" value="C:nucleus"/>
    <property type="evidence" value="ECO:0007669"/>
    <property type="project" value="UniProtKB-SubCell"/>
</dbReference>
<evidence type="ECO:0000256" key="5">
    <source>
        <dbReference type="SAM" id="MobiDB-lite"/>
    </source>
</evidence>
<dbReference type="GO" id="GO:0003684">
    <property type="term" value="F:damaged DNA binding"/>
    <property type="evidence" value="ECO:0007669"/>
    <property type="project" value="TreeGrafter"/>
</dbReference>
<evidence type="ECO:0000256" key="3">
    <source>
        <dbReference type="ARBA" id="ARBA00023242"/>
    </source>
</evidence>
<feature type="domain" description="DNA endonuclease activator Ctp1 C-terminal" evidence="6">
    <location>
        <begin position="229"/>
        <end position="259"/>
    </location>
</feature>
<comment type="subcellular location">
    <subcellularLocation>
        <location evidence="1">Nucleus</location>
    </subcellularLocation>
</comment>
<keyword evidence="4" id="KW-0175">Coiled coil</keyword>
<dbReference type="AlphaFoldDB" id="A0A9W6WPA7"/>
<dbReference type="OrthoDB" id="79762at2759"/>
<dbReference type="PANTHER" id="PTHR15107:SF0">
    <property type="entry name" value="DNA ENDONUCLEASE ACTIVATOR CTP1 C-TERMINAL DOMAIN-CONTAINING PROTEIN"/>
    <property type="match status" value="1"/>
</dbReference>
<evidence type="ECO:0000256" key="1">
    <source>
        <dbReference type="ARBA" id="ARBA00004123"/>
    </source>
</evidence>
<evidence type="ECO:0000256" key="2">
    <source>
        <dbReference type="ARBA" id="ARBA00022763"/>
    </source>
</evidence>
<dbReference type="EMBL" id="BSXW01000411">
    <property type="protein sequence ID" value="GMF21518.1"/>
    <property type="molecule type" value="Genomic_DNA"/>
</dbReference>
<dbReference type="Proteomes" id="UP001165083">
    <property type="component" value="Unassembled WGS sequence"/>
</dbReference>
<dbReference type="PANTHER" id="PTHR15107">
    <property type="entry name" value="RETINOBLASTOMA BINDING PROTEIN 8"/>
    <property type="match status" value="1"/>
</dbReference>
<keyword evidence="8" id="KW-1185">Reference proteome</keyword>
<dbReference type="GO" id="GO:0010792">
    <property type="term" value="P:DNA double-strand break processing involved in repair via single-strand annealing"/>
    <property type="evidence" value="ECO:0007669"/>
    <property type="project" value="TreeGrafter"/>
</dbReference>
<sequence length="269" mass="30260">MGWPEEKAALLATIRTQEREAAALAKRFKLLQQTLRQQQTLLDRYQRALGVARTAETSVAGNSRNNIEEVLHTDNVKPATTTEPKLHAGAAWMKKKTAGSSDLQTATEVTVPSSVNKEAVEKKEQEKPKKNMFKSTEKRKSARLAATWAEEKRRMQKKPKWQEALSRAAADLDKENVRTSESRTNDKTDFAYVEVVRNREERKTLPAHDCVECKKYYDALGGLGAGDAAAQKSKCSRHRARFEPYQTPDDFWRLSFPDSEPGPGSPSVI</sequence>
<feature type="compositionally biased region" description="Polar residues" evidence="5">
    <location>
        <begin position="98"/>
        <end position="116"/>
    </location>
</feature>
<evidence type="ECO:0000313" key="8">
    <source>
        <dbReference type="Proteomes" id="UP001165083"/>
    </source>
</evidence>
<feature type="domain" description="DNA endonuclease activator Ctp1 C-terminal" evidence="6">
    <location>
        <begin position="191"/>
        <end position="228"/>
    </location>
</feature>
<comment type="caution">
    <text evidence="7">The sequence shown here is derived from an EMBL/GenBank/DDBJ whole genome shotgun (WGS) entry which is preliminary data.</text>
</comment>
<accession>A0A9W6WPA7</accession>
<evidence type="ECO:0000313" key="7">
    <source>
        <dbReference type="EMBL" id="GMF21518.1"/>
    </source>
</evidence>
<feature type="coiled-coil region" evidence="4">
    <location>
        <begin position="7"/>
        <end position="48"/>
    </location>
</feature>
<dbReference type="InterPro" id="IPR013882">
    <property type="entry name" value="Ctp1_C"/>
</dbReference>
<name>A0A9W6WPA7_9STRA</name>
<dbReference type="InterPro" id="IPR033316">
    <property type="entry name" value="RBBP8-like"/>
</dbReference>
<dbReference type="Pfam" id="PF08573">
    <property type="entry name" value="SAE2"/>
    <property type="match status" value="2"/>
</dbReference>
<keyword evidence="2" id="KW-0227">DNA damage</keyword>
<evidence type="ECO:0000256" key="4">
    <source>
        <dbReference type="SAM" id="Coils"/>
    </source>
</evidence>
<keyword evidence="3" id="KW-0539">Nucleus</keyword>
<feature type="compositionally biased region" description="Basic and acidic residues" evidence="5">
    <location>
        <begin position="118"/>
        <end position="139"/>
    </location>
</feature>
<evidence type="ECO:0000259" key="6">
    <source>
        <dbReference type="Pfam" id="PF08573"/>
    </source>
</evidence>
<reference evidence="7" key="1">
    <citation type="submission" date="2023-04" db="EMBL/GenBank/DDBJ databases">
        <title>Phytophthora lilii NBRC 32176.</title>
        <authorList>
            <person name="Ichikawa N."/>
            <person name="Sato H."/>
            <person name="Tonouchi N."/>
        </authorList>
    </citation>
    <scope>NUCLEOTIDE SEQUENCE</scope>
    <source>
        <strain evidence="7">NBRC 32176</strain>
    </source>
</reference>
<protein>
    <submittedName>
        <fullName evidence="7">Unnamed protein product</fullName>
    </submittedName>
</protein>
<proteinExistence type="predicted"/>
<feature type="region of interest" description="Disordered" evidence="5">
    <location>
        <begin position="97"/>
        <end position="141"/>
    </location>
</feature>